<sequence>MYQFVAPKHKTPINLLNNHMRLLTLIGHLGFVTDQQLDMLWSVCVHYPTTFTRSILREWSSYGGILKKHEKSPSSKKSGIVYTAYSLTDNGKSFLLKNAFLSAEELAVDTVSVNSHNLQAIEVVVQGLYAASFKHHTLGTDTIAYTSPFNKETITLANPYLNTAINFSSGGEEGPDGAGPSSCGTPWGAVPHGVVDMPMRRKEEEPGGQERKRLDKGKQQYMACVPESLLTAVNEIVTATVNPVASPAKASRVTTEDETKDGPVTSIPNAYLAMVPTLTNQLSSWLVTGLVDIKMVAMVNPVDSQMVIQQQALRAFIKRLTDYQTGTQGVLQWVAIRHLLTMGTLVAGSMTQSGSVGNMDTGGQEPVPSTAMPADSKERPGNAGVAKCHPRATSFGNKLPALKQAGQPSTGHSVGKTDATPTPQASGNSNNVNQLGWSGPVVDAFDELGLVPESPTEDQTTDQGATTQAATNLNLLDPSALMAPSHLTDSAVTTGSNFSNPIHDLPDAATKAKDATHGPQEPLESAPATTRTASARSLPVKAPAASDPTKAASDLTTNDATTNNQAKNNPVATQLTPNQAPSVRMTRTANCPANQSQAGELACEQTDRQVGAAGNPGVANRPTNYTNLPVDGNTADTTQRHPTDATQVTIGDAIQGAANGFNCHPVMTPAPPIVSDTLGPLHFNDVGWLPILQTSVTNQITMVGWWRRGVAIRHPKSDHSSDNSGNYQRVKMNNSSAAKSTSQGSHFKSPFGNPSATQNGAVLDSHGVAAGTLCLTDPLAGSLSNVAPNGPQTASQEHLGHSGVLHNPVGTTAGQHSSSYEAIKAADHQGGLLPLGSLRDLQAGTVWVANWLPTSYHLATNSVIHDGTTLATRNHTTKVPHHDPHNARDTRENTDVSDAQNAYDTSKQHKHTAHKNVLTGDVGHAGGTDRYGDVGRVNGIVYDGVNRTFRDTNTDRTGSTDRDRSAGRTGDISTGDAKGASMDQSNSSFSSTGRVAPTALPDCVLQQLLQASLVTILALQKSALPSAQKPTLSSAPAPDKAMTSAAMITGDVNHNSPLTASGTSPRKTGIFNRGSLTGGAGQNSGDESGTLSERPSRRSADAATYLASTAWDEIRLAKPPVQTTFASGGTHDQIAPGDAIKSMAKHSTNRSGRYSGDSRDGANGEENGTSGRHPSNIKQSASSHSLNRFTLFGQRPTDLISNPTFHLEDYNLASFSHQFKVRNPQLYQATHRLTVNDRGEFVRQAIDPDTSTADFPFVADEMISFKRAGRPHELFVELDNRTEGNATQIQKVLNYIWYALEHPEKEIMMVLAIADGSVPTKQISQYGNIGRKLGNLATRLFRAYVPNTHHTHSQQANLNGDDRHEEMVYLTDLYQQATNLSVRLTGVGEAHLDVAEFLLGSDYFLDYVSSVSRLVAHYNNRANDWQARFEPSAQYRSYVSQLPTRYGLRCHPSGTHLVNQKTRHNDQSKDHNSSSNGWSNSVFADPTLRNPPGDAASVTPQGTNQNTFGDEKCHPNSTQQHPLVHDTFDRWGTLVLTRQQSDYQRTQPILFGHEHSLDTLWHQYQLSTAPPALGLPTIPPITIYPHRERSVTAISLPEYRTMFNYPTTHAFQTPLLIQPYWGLTQNLQLQQELRWLIYQYQRDIIKYFQTGELNPSSSALAALPFNYLPCFDPLFGDGNAQASFFTGYGQSFNHRGWVSDGVVTGDGIYVDPLNTSPLSTIFAPMRSWRELHALLQVLSPAAFINQLRLDEVPLRLFQQLLHRWPKTAFSQPVIQPLAHWLSPHVVNHIDQLLQSPSLSLTYPSNLLPDSRLRPKI</sequence>
<name>A0A0R2H1Q3_9LACO</name>
<proteinExistence type="predicted"/>
<feature type="region of interest" description="Disordered" evidence="1">
    <location>
        <begin position="949"/>
        <end position="995"/>
    </location>
</feature>
<feature type="compositionally biased region" description="Polar residues" evidence="1">
    <location>
        <begin position="785"/>
        <end position="796"/>
    </location>
</feature>
<feature type="region of interest" description="Disordered" evidence="1">
    <location>
        <begin position="785"/>
        <end position="818"/>
    </location>
</feature>
<feature type="compositionally biased region" description="Polar residues" evidence="1">
    <location>
        <begin position="419"/>
        <end position="436"/>
    </location>
</feature>
<feature type="region of interest" description="Disordered" evidence="1">
    <location>
        <begin position="1144"/>
        <end position="1182"/>
    </location>
</feature>
<protein>
    <submittedName>
        <fullName evidence="2">Uncharacterized protein</fullName>
    </submittedName>
</protein>
<gene>
    <name evidence="2" type="ORF">IV41_GL000983</name>
</gene>
<evidence type="ECO:0000256" key="1">
    <source>
        <dbReference type="SAM" id="MobiDB-lite"/>
    </source>
</evidence>
<feature type="compositionally biased region" description="Polar residues" evidence="1">
    <location>
        <begin position="896"/>
        <end position="905"/>
    </location>
</feature>
<evidence type="ECO:0000313" key="3">
    <source>
        <dbReference type="Proteomes" id="UP000051639"/>
    </source>
</evidence>
<feature type="compositionally biased region" description="Basic and acidic residues" evidence="1">
    <location>
        <begin position="1463"/>
        <end position="1472"/>
    </location>
</feature>
<feature type="compositionally biased region" description="Low complexity" evidence="1">
    <location>
        <begin position="525"/>
        <end position="537"/>
    </location>
</feature>
<feature type="compositionally biased region" description="Polar residues" evidence="1">
    <location>
        <begin position="1166"/>
        <end position="1182"/>
    </location>
</feature>
<feature type="region of interest" description="Disordered" evidence="1">
    <location>
        <begin position="167"/>
        <end position="218"/>
    </location>
</feature>
<feature type="region of interest" description="Disordered" evidence="1">
    <location>
        <begin position="358"/>
        <end position="387"/>
    </location>
</feature>
<feature type="compositionally biased region" description="Polar residues" evidence="1">
    <location>
        <begin position="1498"/>
        <end position="1508"/>
    </location>
</feature>
<feature type="compositionally biased region" description="Basic and acidic residues" evidence="1">
    <location>
        <begin position="880"/>
        <end position="894"/>
    </location>
</feature>
<feature type="compositionally biased region" description="Basic and acidic residues" evidence="1">
    <location>
        <begin position="949"/>
        <end position="966"/>
    </location>
</feature>
<organism evidence="2 3">
    <name type="scientific">Limosilactobacillus ingluviei</name>
    <dbReference type="NCBI Taxonomy" id="148604"/>
    <lineage>
        <taxon>Bacteria</taxon>
        <taxon>Bacillati</taxon>
        <taxon>Bacillota</taxon>
        <taxon>Bacilli</taxon>
        <taxon>Lactobacillales</taxon>
        <taxon>Lactobacillaceae</taxon>
        <taxon>Limosilactobacillus</taxon>
    </lineage>
</organism>
<feature type="compositionally biased region" description="Basic and acidic residues" evidence="1">
    <location>
        <begin position="198"/>
        <end position="218"/>
    </location>
</feature>
<feature type="compositionally biased region" description="Polar residues" evidence="1">
    <location>
        <begin position="554"/>
        <end position="580"/>
    </location>
</feature>
<dbReference type="Proteomes" id="UP000051639">
    <property type="component" value="Unassembled WGS sequence"/>
</dbReference>
<feature type="compositionally biased region" description="Polar residues" evidence="1">
    <location>
        <begin position="809"/>
        <end position="818"/>
    </location>
</feature>
<dbReference type="EMBL" id="JQBA01000027">
    <property type="protein sequence ID" value="KRN43948.1"/>
    <property type="molecule type" value="Genomic_DNA"/>
</dbReference>
<dbReference type="PATRIC" id="fig|148604.4.peg.1023"/>
<feature type="compositionally biased region" description="Polar residues" evidence="1">
    <location>
        <begin position="1052"/>
        <end position="1066"/>
    </location>
</feature>
<feature type="region of interest" description="Disordered" evidence="1">
    <location>
        <begin position="734"/>
        <end position="758"/>
    </location>
</feature>
<feature type="region of interest" description="Disordered" evidence="1">
    <location>
        <begin position="1050"/>
        <end position="1101"/>
    </location>
</feature>
<feature type="region of interest" description="Disordered" evidence="1">
    <location>
        <begin position="509"/>
        <end position="580"/>
    </location>
</feature>
<accession>A0A0R2H1Q3</accession>
<feature type="region of interest" description="Disordered" evidence="1">
    <location>
        <begin position="401"/>
        <end position="439"/>
    </location>
</feature>
<feature type="region of interest" description="Disordered" evidence="1">
    <location>
        <begin position="245"/>
        <end position="265"/>
    </location>
</feature>
<feature type="compositionally biased region" description="Polar residues" evidence="1">
    <location>
        <begin position="982"/>
        <end position="993"/>
    </location>
</feature>
<comment type="caution">
    <text evidence="2">The sequence shown here is derived from an EMBL/GenBank/DDBJ whole genome shotgun (WGS) entry which is preliminary data.</text>
</comment>
<keyword evidence="3" id="KW-1185">Reference proteome</keyword>
<feature type="region of interest" description="Disordered" evidence="1">
    <location>
        <begin position="1450"/>
        <end position="1521"/>
    </location>
</feature>
<feature type="compositionally biased region" description="Polar residues" evidence="1">
    <location>
        <begin position="1083"/>
        <end position="1093"/>
    </location>
</feature>
<reference evidence="2 3" key="1">
    <citation type="journal article" date="2015" name="Genome Announc.">
        <title>Expanding the biotechnology potential of lactobacilli through comparative genomics of 213 strains and associated genera.</title>
        <authorList>
            <person name="Sun Z."/>
            <person name="Harris H.M."/>
            <person name="McCann A."/>
            <person name="Guo C."/>
            <person name="Argimon S."/>
            <person name="Zhang W."/>
            <person name="Yang X."/>
            <person name="Jeffery I.B."/>
            <person name="Cooney J.C."/>
            <person name="Kagawa T.F."/>
            <person name="Liu W."/>
            <person name="Song Y."/>
            <person name="Salvetti E."/>
            <person name="Wrobel A."/>
            <person name="Rasinkangas P."/>
            <person name="Parkhill J."/>
            <person name="Rea M.C."/>
            <person name="O'Sullivan O."/>
            <person name="Ritari J."/>
            <person name="Douillard F.P."/>
            <person name="Paul Ross R."/>
            <person name="Yang R."/>
            <person name="Briner A.E."/>
            <person name="Felis G.E."/>
            <person name="de Vos W.M."/>
            <person name="Barrangou R."/>
            <person name="Klaenhammer T.R."/>
            <person name="Caufield P.W."/>
            <person name="Cui Y."/>
            <person name="Zhang H."/>
            <person name="O'Toole P.W."/>
        </authorList>
    </citation>
    <scope>NUCLEOTIDE SEQUENCE [LARGE SCALE GENOMIC DNA]</scope>
    <source>
        <strain evidence="2 3">DSM 14792</strain>
    </source>
</reference>
<feature type="region of interest" description="Disordered" evidence="1">
    <location>
        <begin position="874"/>
        <end position="930"/>
    </location>
</feature>
<evidence type="ECO:0000313" key="2">
    <source>
        <dbReference type="EMBL" id="KRN43948.1"/>
    </source>
</evidence>
<feature type="compositionally biased region" description="Polar residues" evidence="1">
    <location>
        <begin position="1473"/>
        <end position="1482"/>
    </location>
</feature>